<dbReference type="GO" id="GO:0005524">
    <property type="term" value="F:ATP binding"/>
    <property type="evidence" value="ECO:0007669"/>
    <property type="project" value="UniProtKB-UniRule"/>
</dbReference>
<dbReference type="Gene3D" id="1.20.58.760">
    <property type="entry name" value="Peptidase M41"/>
    <property type="match status" value="1"/>
</dbReference>
<comment type="caution">
    <text evidence="14">Lacks conserved residue(s) required for the propagation of feature annotation.</text>
</comment>
<dbReference type="InterPro" id="IPR003959">
    <property type="entry name" value="ATPase_AAA_core"/>
</dbReference>
<evidence type="ECO:0000256" key="11">
    <source>
        <dbReference type="ARBA" id="ARBA00023049"/>
    </source>
</evidence>
<feature type="binding site" evidence="14">
    <location>
        <position position="501"/>
    </location>
    <ligand>
        <name>Zn(2+)</name>
        <dbReference type="ChEBI" id="CHEBI:29105"/>
        <note>catalytic</note>
    </ligand>
</feature>
<dbReference type="PROSITE" id="PS00674">
    <property type="entry name" value="AAA"/>
    <property type="match status" value="1"/>
</dbReference>
<dbReference type="CDD" id="cd19501">
    <property type="entry name" value="RecA-like_FtsH"/>
    <property type="match status" value="1"/>
</dbReference>
<feature type="region of interest" description="Disordered" evidence="16">
    <location>
        <begin position="638"/>
        <end position="681"/>
    </location>
</feature>
<dbReference type="PANTHER" id="PTHR23076:SF113">
    <property type="entry name" value="ATP-DEPENDENT ZINC METALLOPROTEASE FTSH 1, CHLOROPLASTIC-RELATED"/>
    <property type="match status" value="1"/>
</dbReference>
<feature type="domain" description="AAA+ ATPase" evidence="17">
    <location>
        <begin position="195"/>
        <end position="334"/>
    </location>
</feature>
<dbReference type="SUPFAM" id="SSF140990">
    <property type="entry name" value="FtsH protease domain-like"/>
    <property type="match status" value="1"/>
</dbReference>
<dbReference type="GO" id="GO:0016887">
    <property type="term" value="F:ATP hydrolysis activity"/>
    <property type="evidence" value="ECO:0007669"/>
    <property type="project" value="UniProtKB-UniRule"/>
</dbReference>
<evidence type="ECO:0000256" key="15">
    <source>
        <dbReference type="RuleBase" id="RU003651"/>
    </source>
</evidence>
<evidence type="ECO:0000256" key="12">
    <source>
        <dbReference type="ARBA" id="ARBA00023136"/>
    </source>
</evidence>
<comment type="similarity">
    <text evidence="15">Belongs to the AAA ATPase family.</text>
</comment>
<evidence type="ECO:0000256" key="9">
    <source>
        <dbReference type="ARBA" id="ARBA00022840"/>
    </source>
</evidence>
<keyword evidence="6 14" id="KW-0547">Nucleotide-binding</keyword>
<feature type="binding site" evidence="14">
    <location>
        <position position="425"/>
    </location>
    <ligand>
        <name>Zn(2+)</name>
        <dbReference type="ChEBI" id="CHEBI:29105"/>
        <note>catalytic</note>
    </ligand>
</feature>
<dbReference type="InterPro" id="IPR003593">
    <property type="entry name" value="AAA+_ATPase"/>
</dbReference>
<dbReference type="SUPFAM" id="SSF52540">
    <property type="entry name" value="P-loop containing nucleoside triphosphate hydrolases"/>
    <property type="match status" value="1"/>
</dbReference>
<name>A0A7G9GPL3_9FIRM</name>
<evidence type="ECO:0000256" key="1">
    <source>
        <dbReference type="ARBA" id="ARBA00004370"/>
    </source>
</evidence>
<dbReference type="GO" id="GO:0005886">
    <property type="term" value="C:plasma membrane"/>
    <property type="evidence" value="ECO:0007669"/>
    <property type="project" value="UniProtKB-SubCell"/>
</dbReference>
<feature type="active site" evidence="14">
    <location>
        <position position="426"/>
    </location>
</feature>
<feature type="binding site" evidence="14">
    <location>
        <begin position="203"/>
        <end position="210"/>
    </location>
    <ligand>
        <name>ATP</name>
        <dbReference type="ChEBI" id="CHEBI:30616"/>
    </ligand>
</feature>
<evidence type="ECO:0000256" key="10">
    <source>
        <dbReference type="ARBA" id="ARBA00022989"/>
    </source>
</evidence>
<evidence type="ECO:0000256" key="7">
    <source>
        <dbReference type="ARBA" id="ARBA00022801"/>
    </source>
</evidence>
<dbReference type="EMBL" id="CP060636">
    <property type="protein sequence ID" value="QNM12745.1"/>
    <property type="molecule type" value="Genomic_DNA"/>
</dbReference>
<dbReference type="HAMAP" id="MF_01458">
    <property type="entry name" value="FtsH"/>
    <property type="match status" value="1"/>
</dbReference>
<proteinExistence type="inferred from homology"/>
<dbReference type="InterPro" id="IPR037219">
    <property type="entry name" value="Peptidase_M41-like"/>
</dbReference>
<dbReference type="GO" id="GO:0004176">
    <property type="term" value="F:ATP-dependent peptidase activity"/>
    <property type="evidence" value="ECO:0007669"/>
    <property type="project" value="InterPro"/>
</dbReference>
<comment type="similarity">
    <text evidence="2 14">In the C-terminal section; belongs to the peptidase M41 family.</text>
</comment>
<evidence type="ECO:0000259" key="17">
    <source>
        <dbReference type="SMART" id="SM00382"/>
    </source>
</evidence>
<dbReference type="InterPro" id="IPR027417">
    <property type="entry name" value="P-loop_NTPase"/>
</dbReference>
<feature type="transmembrane region" description="Helical" evidence="14">
    <location>
        <begin position="111"/>
        <end position="133"/>
    </location>
</feature>
<dbReference type="Gene3D" id="1.10.8.60">
    <property type="match status" value="1"/>
</dbReference>
<keyword evidence="4 14" id="KW-0812">Transmembrane</keyword>
<keyword evidence="9 14" id="KW-0067">ATP-binding</keyword>
<protein>
    <recommendedName>
        <fullName evidence="14">ATP-dependent zinc metalloprotease FtsH</fullName>
        <ecNumber evidence="14">3.4.24.-</ecNumber>
    </recommendedName>
</protein>
<dbReference type="FunFam" id="1.10.8.60:FF:000001">
    <property type="entry name" value="ATP-dependent zinc metalloprotease FtsH"/>
    <property type="match status" value="1"/>
</dbReference>
<dbReference type="InterPro" id="IPR041569">
    <property type="entry name" value="AAA_lid_3"/>
</dbReference>
<dbReference type="SMART" id="SM00382">
    <property type="entry name" value="AAA"/>
    <property type="match status" value="1"/>
</dbReference>
<feature type="binding site" evidence="14">
    <location>
        <position position="429"/>
    </location>
    <ligand>
        <name>Zn(2+)</name>
        <dbReference type="ChEBI" id="CHEBI:29105"/>
        <note>catalytic</note>
    </ligand>
</feature>
<evidence type="ECO:0000256" key="2">
    <source>
        <dbReference type="ARBA" id="ARBA00010044"/>
    </source>
</evidence>
<reference evidence="18 19" key="1">
    <citation type="submission" date="2020-08" db="EMBL/GenBank/DDBJ databases">
        <authorList>
            <person name="Liu C."/>
            <person name="Sun Q."/>
        </authorList>
    </citation>
    <scope>NUCLEOTIDE SEQUENCE [LARGE SCALE GENOMIC DNA]</scope>
    <source>
        <strain evidence="18 19">NSJ-61</strain>
    </source>
</reference>
<dbReference type="Pfam" id="PF01434">
    <property type="entry name" value="Peptidase_M41"/>
    <property type="match status" value="1"/>
</dbReference>
<evidence type="ECO:0000256" key="8">
    <source>
        <dbReference type="ARBA" id="ARBA00022833"/>
    </source>
</evidence>
<comment type="subunit">
    <text evidence="14">Homohexamer.</text>
</comment>
<dbReference type="InterPro" id="IPR005936">
    <property type="entry name" value="FtsH"/>
</dbReference>
<dbReference type="Gene3D" id="3.40.50.300">
    <property type="entry name" value="P-loop containing nucleotide triphosphate hydrolases"/>
    <property type="match status" value="1"/>
</dbReference>
<dbReference type="GO" id="GO:0030163">
    <property type="term" value="P:protein catabolic process"/>
    <property type="evidence" value="ECO:0007669"/>
    <property type="project" value="UniProtKB-UniRule"/>
</dbReference>
<dbReference type="FunFam" id="1.20.58.760:FF:000001">
    <property type="entry name" value="ATP-dependent zinc metalloprotease FtsH"/>
    <property type="match status" value="1"/>
</dbReference>
<dbReference type="GO" id="GO:0006508">
    <property type="term" value="P:proteolysis"/>
    <property type="evidence" value="ECO:0007669"/>
    <property type="project" value="UniProtKB-KW"/>
</dbReference>
<keyword evidence="12 14" id="KW-0472">Membrane</keyword>
<evidence type="ECO:0000256" key="6">
    <source>
        <dbReference type="ARBA" id="ARBA00022741"/>
    </source>
</evidence>
<organism evidence="18 19">
    <name type="scientific">[Eubacterium] hominis</name>
    <dbReference type="NCBI Taxonomy" id="2764325"/>
    <lineage>
        <taxon>Bacteria</taxon>
        <taxon>Bacillati</taxon>
        <taxon>Bacillota</taxon>
        <taxon>Erysipelotrichia</taxon>
        <taxon>Erysipelotrichales</taxon>
        <taxon>Erysipelotrichaceae</taxon>
        <taxon>Amedibacillus</taxon>
    </lineage>
</organism>
<evidence type="ECO:0000256" key="3">
    <source>
        <dbReference type="ARBA" id="ARBA00022670"/>
    </source>
</evidence>
<dbReference type="Pfam" id="PF17862">
    <property type="entry name" value="AAA_lid_3"/>
    <property type="match status" value="1"/>
</dbReference>
<evidence type="ECO:0000256" key="16">
    <source>
        <dbReference type="SAM" id="MobiDB-lite"/>
    </source>
</evidence>
<sequence>MNNKKVISLWPYLLILAILAVLVSYGTGNNTTTFNYNEFMNKAEKLDFDKVEMSMGSTVIDVSGTYKQGKESKSFKVSVPNTETNVKWLTETLSKNKDTVLTTRDPNQESFLMKFFINVFPYLLLAGIAIFFFTKMNSGGSNKAFEFSKSKARIEGNIKVRFKDVAGCDEEKEEVKEIIDYLKDPKKFTDMGARIPKGMLMVGPPGTGKTLLAKAVAGEANVPFFSISGSDFVEMFVGTGASRVRDMFKKAQQTAPCIVFIDEIDAVGRQRGAGMGGGNDEREQTLNQLLVEMDGMGENKGIVIIAATNRPDVLDPALLRSGRFDRQITVNLPDKKGRYEILKVHARNKKLAPDCSLESLAKRTPGFSGADLENVLNEGAILAVRDKRKMITMEDLDEAIDRVMMGPAKKSRKYTDKEKRLVAFHEAGHAVIGIKLEDADMVEKVTIIPRGEAGGYNLMTPREEKMMPTKADFMAQITGLMGGRVAEEVVFDEISAGASNDIQKATKIAKAMVRSWGMSSLGPIQYDDGTGNVFLGRDYGSGSNYSGEIAYEIDKEIRKIINECYERAKQIITEHIDLLTLIADTLIEEETITSEQINNLVKYGTITSPEDALKKQAMANDVEQQIQADNEAAQEVLHDDIQHYDDTPSSQDEEKKKQEKVSFEEAMKELTKSDDYDETKE</sequence>
<keyword evidence="19" id="KW-1185">Reference proteome</keyword>
<dbReference type="NCBIfam" id="TIGR01241">
    <property type="entry name" value="FtsH_fam"/>
    <property type="match status" value="1"/>
</dbReference>
<dbReference type="InterPro" id="IPR003960">
    <property type="entry name" value="ATPase_AAA_CS"/>
</dbReference>
<dbReference type="Pfam" id="PF00004">
    <property type="entry name" value="AAA"/>
    <property type="match status" value="1"/>
</dbReference>
<evidence type="ECO:0000256" key="5">
    <source>
        <dbReference type="ARBA" id="ARBA00022723"/>
    </source>
</evidence>
<keyword evidence="8 14" id="KW-0862">Zinc</keyword>
<dbReference type="EC" id="3.4.24.-" evidence="14"/>
<evidence type="ECO:0000256" key="14">
    <source>
        <dbReference type="HAMAP-Rule" id="MF_01458"/>
    </source>
</evidence>
<dbReference type="Proteomes" id="UP000515856">
    <property type="component" value="Chromosome"/>
</dbReference>
<comment type="similarity">
    <text evidence="13 14">In the central section; belongs to the AAA ATPase family.</text>
</comment>
<keyword evidence="10 14" id="KW-1133">Transmembrane helix</keyword>
<dbReference type="GO" id="GO:0004222">
    <property type="term" value="F:metalloendopeptidase activity"/>
    <property type="evidence" value="ECO:0007669"/>
    <property type="project" value="InterPro"/>
</dbReference>
<dbReference type="AlphaFoldDB" id="A0A7G9GPL3"/>
<comment type="subcellular location">
    <subcellularLocation>
        <location evidence="14">Cell membrane</location>
        <topology evidence="14">Multi-pass membrane protein</topology>
        <orientation evidence="14">Cytoplasmic side</orientation>
    </subcellularLocation>
    <subcellularLocation>
        <location evidence="1">Membrane</location>
    </subcellularLocation>
</comment>
<keyword evidence="11 14" id="KW-0482">Metalloprotease</keyword>
<evidence type="ECO:0000313" key="18">
    <source>
        <dbReference type="EMBL" id="QNM12745.1"/>
    </source>
</evidence>
<dbReference type="GO" id="GO:0008270">
    <property type="term" value="F:zinc ion binding"/>
    <property type="evidence" value="ECO:0007669"/>
    <property type="project" value="UniProtKB-UniRule"/>
</dbReference>
<dbReference type="FunFam" id="3.40.50.300:FF:000001">
    <property type="entry name" value="ATP-dependent zinc metalloprotease FtsH"/>
    <property type="match status" value="1"/>
</dbReference>
<keyword evidence="7 14" id="KW-0378">Hydrolase</keyword>
<comment type="function">
    <text evidence="14">Acts as a processive, ATP-dependent zinc metallopeptidase for both cytoplasmic and membrane proteins. Plays a role in the quality control of integral membrane proteins.</text>
</comment>
<dbReference type="RefSeq" id="WP_117455612.1">
    <property type="nucleotide sequence ID" value="NZ_CP060636.1"/>
</dbReference>
<comment type="cofactor">
    <cofactor evidence="14">
        <name>Zn(2+)</name>
        <dbReference type="ChEBI" id="CHEBI:29105"/>
    </cofactor>
    <text evidence="14">Binds 1 zinc ion per subunit.</text>
</comment>
<keyword evidence="14" id="KW-1003">Cell membrane</keyword>
<evidence type="ECO:0000313" key="19">
    <source>
        <dbReference type="Proteomes" id="UP000515856"/>
    </source>
</evidence>
<dbReference type="PANTHER" id="PTHR23076">
    <property type="entry name" value="METALLOPROTEASE M41 FTSH"/>
    <property type="match status" value="1"/>
</dbReference>
<dbReference type="KEGG" id="ehn:H9Q80_01995"/>
<evidence type="ECO:0000256" key="4">
    <source>
        <dbReference type="ARBA" id="ARBA00022692"/>
    </source>
</evidence>
<dbReference type="InterPro" id="IPR000642">
    <property type="entry name" value="Peptidase_M41"/>
</dbReference>
<keyword evidence="5 14" id="KW-0479">Metal-binding</keyword>
<gene>
    <name evidence="14" type="primary">ftsH</name>
    <name evidence="18" type="ORF">H9Q80_01995</name>
</gene>
<accession>A0A7G9GPL3</accession>
<evidence type="ECO:0000256" key="13">
    <source>
        <dbReference type="ARBA" id="ARBA00061570"/>
    </source>
</evidence>
<keyword evidence="3 14" id="KW-0645">Protease</keyword>